<evidence type="ECO:0000313" key="2">
    <source>
        <dbReference type="Proteomes" id="UP001331761"/>
    </source>
</evidence>
<protein>
    <submittedName>
        <fullName evidence="1">Uncharacterized protein</fullName>
    </submittedName>
</protein>
<proteinExistence type="predicted"/>
<organism evidence="1 2">
    <name type="scientific">Trichostrongylus colubriformis</name>
    <name type="common">Black scour worm</name>
    <dbReference type="NCBI Taxonomy" id="6319"/>
    <lineage>
        <taxon>Eukaryota</taxon>
        <taxon>Metazoa</taxon>
        <taxon>Ecdysozoa</taxon>
        <taxon>Nematoda</taxon>
        <taxon>Chromadorea</taxon>
        <taxon>Rhabditida</taxon>
        <taxon>Rhabditina</taxon>
        <taxon>Rhabditomorpha</taxon>
        <taxon>Strongyloidea</taxon>
        <taxon>Trichostrongylidae</taxon>
        <taxon>Trichostrongylus</taxon>
    </lineage>
</organism>
<accession>A0AAN8FF74</accession>
<dbReference type="AlphaFoldDB" id="A0AAN8FF74"/>
<sequence length="171" mass="19352">MVQNQLRFLERTSCADESLWGTIAGNPELLPMPGGFHAKDFLVQKYGGTVANWRSMHQNPWTAPPISSSSGNATPLALIDSYAVSRYQQWMINTNSLCRGRYYRLSCVYGVDDLPVLIRRPELVAHKLYLDFQPAAFLCLIKETRQRSLHPVSFSAAPYMNLQDAPARNKF</sequence>
<dbReference type="GO" id="GO:0008375">
    <property type="term" value="F:acetylglucosaminyltransferase activity"/>
    <property type="evidence" value="ECO:0007669"/>
    <property type="project" value="TreeGrafter"/>
</dbReference>
<dbReference type="EMBL" id="WIXE01013380">
    <property type="protein sequence ID" value="KAK5975159.1"/>
    <property type="molecule type" value="Genomic_DNA"/>
</dbReference>
<reference evidence="1 2" key="1">
    <citation type="submission" date="2019-10" db="EMBL/GenBank/DDBJ databases">
        <title>Assembly and Annotation for the nematode Trichostrongylus colubriformis.</title>
        <authorList>
            <person name="Martin J."/>
        </authorList>
    </citation>
    <scope>NUCLEOTIDE SEQUENCE [LARGE SCALE GENOMIC DNA]</scope>
    <source>
        <strain evidence="1">G859</strain>
        <tissue evidence="1">Whole worm</tissue>
    </source>
</reference>
<name>A0AAN8FF74_TRICO</name>
<dbReference type="PANTHER" id="PTHR19297">
    <property type="entry name" value="GLYCOSYLTRANSFERASE 14 FAMILY MEMBER"/>
    <property type="match status" value="1"/>
</dbReference>
<dbReference type="PANTHER" id="PTHR19297:SF185">
    <property type="entry name" value="BETA-1,3-GALACTOSYL-O-GLYCOSYL-GLYCOPROTEIN BETA-1,6-N-ACETYLGLUCOSAMINYLTRANSFERASE 3"/>
    <property type="match status" value="1"/>
</dbReference>
<evidence type="ECO:0000313" key="1">
    <source>
        <dbReference type="EMBL" id="KAK5975159.1"/>
    </source>
</evidence>
<comment type="caution">
    <text evidence="1">The sequence shown here is derived from an EMBL/GenBank/DDBJ whole genome shotgun (WGS) entry which is preliminary data.</text>
</comment>
<keyword evidence="2" id="KW-1185">Reference proteome</keyword>
<gene>
    <name evidence="1" type="ORF">GCK32_016958</name>
</gene>
<dbReference type="Proteomes" id="UP001331761">
    <property type="component" value="Unassembled WGS sequence"/>
</dbReference>